<evidence type="ECO:0000313" key="2">
    <source>
        <dbReference type="EMBL" id="UNV87379.1"/>
    </source>
</evidence>
<reference evidence="1 3" key="1">
    <citation type="submission" date="2014-12" db="EMBL/GenBank/DDBJ databases">
        <title>Genome sequence of Morococcus cerebrosus.</title>
        <authorList>
            <person name="Shin S.-K."/>
            <person name="Yi H."/>
        </authorList>
    </citation>
    <scope>NUCLEOTIDE SEQUENCE [LARGE SCALE GENOMIC DNA]</scope>
    <source>
        <strain evidence="1 3">CIP 81.93</strain>
    </source>
</reference>
<keyword evidence="4" id="KW-1185">Reference proteome</keyword>
<dbReference type="GeneID" id="83615585"/>
<evidence type="ECO:0000313" key="4">
    <source>
        <dbReference type="Proteomes" id="UP000829504"/>
    </source>
</evidence>
<dbReference type="PATRIC" id="fig|1056807.3.peg.352"/>
<dbReference type="AlphaFoldDB" id="A0A0C1H4Z9"/>
<name>A0A0C1H4Z9_9NEIS</name>
<evidence type="ECO:0008006" key="5">
    <source>
        <dbReference type="Google" id="ProtNLM"/>
    </source>
</evidence>
<evidence type="ECO:0000313" key="3">
    <source>
        <dbReference type="Proteomes" id="UP000031390"/>
    </source>
</evidence>
<gene>
    <name evidence="1" type="ORF">MCC93_03660</name>
    <name evidence="2" type="ORF">MON37_12220</name>
</gene>
<dbReference type="EMBL" id="JUFZ01000013">
    <property type="protein sequence ID" value="KIC12826.1"/>
    <property type="molecule type" value="Genomic_DNA"/>
</dbReference>
<dbReference type="Proteomes" id="UP000031390">
    <property type="component" value="Unassembled WGS sequence"/>
</dbReference>
<dbReference type="Proteomes" id="UP000829504">
    <property type="component" value="Chromosome"/>
</dbReference>
<protein>
    <recommendedName>
        <fullName evidence="5">Phage protein</fullName>
    </recommendedName>
</protein>
<dbReference type="EMBL" id="CP094242">
    <property type="protein sequence ID" value="UNV87379.1"/>
    <property type="molecule type" value="Genomic_DNA"/>
</dbReference>
<accession>A0A0C1H4Z9</accession>
<dbReference type="RefSeq" id="WP_013448348.1">
    <property type="nucleotide sequence ID" value="NZ_CP094242.1"/>
</dbReference>
<sequence>MISQELIAKQRREGMRWNIINTLNKARPHTTSETFLLDIMNAIYPQTTATELRQQLDYLADRKMVELNKAPHGLWFADLTSLGVDIAEYTVECRAGIARPEKVWS</sequence>
<evidence type="ECO:0000313" key="1">
    <source>
        <dbReference type="EMBL" id="KIC12826.1"/>
    </source>
</evidence>
<proteinExistence type="predicted"/>
<organism evidence="1 3">
    <name type="scientific">Morococcus cerebrosus</name>
    <dbReference type="NCBI Taxonomy" id="1056807"/>
    <lineage>
        <taxon>Bacteria</taxon>
        <taxon>Pseudomonadati</taxon>
        <taxon>Pseudomonadota</taxon>
        <taxon>Betaproteobacteria</taxon>
        <taxon>Neisseriales</taxon>
        <taxon>Neisseriaceae</taxon>
        <taxon>Morococcus</taxon>
    </lineage>
</organism>
<reference evidence="2 4" key="2">
    <citation type="submission" date="2022-03" db="EMBL/GenBank/DDBJ databases">
        <title>Genome sequencing of Morococcus cerebrosus.</title>
        <authorList>
            <person name="Baek M.-G."/>
            <person name="Yi H."/>
        </authorList>
    </citation>
    <scope>NUCLEOTIDE SEQUENCE [LARGE SCALE GENOMIC DNA]</scope>
    <source>
        <strain evidence="2 4">CIP 81.93</strain>
    </source>
</reference>